<reference evidence="1 2" key="1">
    <citation type="submission" date="2018-08" db="EMBL/GenBank/DDBJ databases">
        <title>Draft genome of candidate division NPL-UPA2 bacterium Unc8 that adapted to ultra-basic serpentinizing groundwater.</title>
        <authorList>
            <person name="Ishii S."/>
            <person name="Suzuki S."/>
            <person name="Nealson K.H."/>
        </authorList>
    </citation>
    <scope>NUCLEOTIDE SEQUENCE [LARGE SCALE GENOMIC DNA]</scope>
    <source>
        <strain evidence="1">Unc8</strain>
    </source>
</reference>
<dbReference type="SUPFAM" id="SSF143631">
    <property type="entry name" value="ApbE-like"/>
    <property type="match status" value="1"/>
</dbReference>
<gene>
    <name evidence="1" type="ORF">B9J77_05120</name>
</gene>
<evidence type="ECO:0000313" key="2">
    <source>
        <dbReference type="Proteomes" id="UP000266287"/>
    </source>
</evidence>
<dbReference type="AlphaFoldDB" id="A0A399FVQ7"/>
<evidence type="ECO:0000313" key="1">
    <source>
        <dbReference type="EMBL" id="RIH99565.1"/>
    </source>
</evidence>
<dbReference type="InterPro" id="IPR007183">
    <property type="entry name" value="UPF0280"/>
</dbReference>
<dbReference type="EMBL" id="NDHY01000019">
    <property type="protein sequence ID" value="RIH99565.1"/>
    <property type="molecule type" value="Genomic_DNA"/>
</dbReference>
<dbReference type="Proteomes" id="UP000266287">
    <property type="component" value="Unassembled WGS sequence"/>
</dbReference>
<comment type="caution">
    <text evidence="1">The sequence shown here is derived from an EMBL/GenBank/DDBJ whole genome shotgun (WGS) entry which is preliminary data.</text>
</comment>
<dbReference type="PIRSF" id="PIRSF006421">
    <property type="entry name" value="UCP006421"/>
    <property type="match status" value="1"/>
</dbReference>
<sequence length="238" mass="25624">MSEIRFYRNWCEDKDLVSFNVVVKESDLYIRAQNNLAGKAYKLVSKYRLILEKYIGRNPAFENSLEPISLGEDAPVIAREMAKTGRKAGVGPMAAVAGAIAEFVGKDLLDYTPEVIVENGGDIFVKTTRIRRIGIYAGNSPFTKKIAIEISPEKTPLGVCTSSGTVGHSLSLGKADAVVVLSPSTILADASATAIGNLIKDESDISSGIEFAKKIKGVKGVLIIKDDKMGIWGDIKIS</sequence>
<dbReference type="NCBIfam" id="NF003323">
    <property type="entry name" value="PRK04334.1-3"/>
    <property type="match status" value="1"/>
</dbReference>
<name>A0A399FVQ7_UNCN2</name>
<dbReference type="InterPro" id="IPR003374">
    <property type="entry name" value="ApbE-like_sf"/>
</dbReference>
<dbReference type="Gene3D" id="3.10.520.10">
    <property type="entry name" value="ApbE-like domains"/>
    <property type="match status" value="1"/>
</dbReference>
<accession>A0A399FVQ7</accession>
<proteinExistence type="predicted"/>
<protein>
    <submittedName>
        <fullName evidence="1">UPF0280 family protein</fullName>
    </submittedName>
</protein>
<organism evidence="1 2">
    <name type="scientific">candidate division NPL-UPA2 bacterium Unc8</name>
    <dbReference type="NCBI Taxonomy" id="1980939"/>
    <lineage>
        <taxon>Bacteria</taxon>
    </lineage>
</organism>